<feature type="compositionally biased region" description="Polar residues" evidence="11">
    <location>
        <begin position="9"/>
        <end position="33"/>
    </location>
</feature>
<proteinExistence type="predicted"/>
<dbReference type="SUPFAM" id="SSF57667">
    <property type="entry name" value="beta-beta-alpha zinc fingers"/>
    <property type="match status" value="5"/>
</dbReference>
<dbReference type="FunFam" id="3.30.160.60:FF:002343">
    <property type="entry name" value="Zinc finger protein 33A"/>
    <property type="match status" value="1"/>
</dbReference>
<evidence type="ECO:0000256" key="10">
    <source>
        <dbReference type="PROSITE-ProRule" id="PRU00042"/>
    </source>
</evidence>
<keyword evidence="4 10" id="KW-0863">Zinc-finger</keyword>
<dbReference type="InterPro" id="IPR043359">
    <property type="entry name" value="GLI-like"/>
</dbReference>
<evidence type="ECO:0000256" key="2">
    <source>
        <dbReference type="ARBA" id="ARBA00022723"/>
    </source>
</evidence>
<name>A0A167S8Y0_CALVF</name>
<dbReference type="OrthoDB" id="3437960at2759"/>
<protein>
    <recommendedName>
        <fullName evidence="12">C2H2-type domain-containing protein</fullName>
    </recommendedName>
</protein>
<evidence type="ECO:0000256" key="6">
    <source>
        <dbReference type="ARBA" id="ARBA00023015"/>
    </source>
</evidence>
<evidence type="ECO:0000256" key="3">
    <source>
        <dbReference type="ARBA" id="ARBA00022737"/>
    </source>
</evidence>
<dbReference type="FunFam" id="3.30.160.60:FF:000125">
    <property type="entry name" value="Putative zinc finger protein 143"/>
    <property type="match status" value="1"/>
</dbReference>
<feature type="domain" description="C2H2-type" evidence="12">
    <location>
        <begin position="431"/>
        <end position="460"/>
    </location>
</feature>
<dbReference type="PROSITE" id="PS50157">
    <property type="entry name" value="ZINC_FINGER_C2H2_2"/>
    <property type="match status" value="6"/>
</dbReference>
<evidence type="ECO:0000256" key="5">
    <source>
        <dbReference type="ARBA" id="ARBA00022833"/>
    </source>
</evidence>
<dbReference type="GO" id="GO:0007224">
    <property type="term" value="P:smoothened signaling pathway"/>
    <property type="evidence" value="ECO:0007669"/>
    <property type="project" value="TreeGrafter"/>
</dbReference>
<dbReference type="FunFam" id="3.30.160.60:FF:000325">
    <property type="entry name" value="ZFP90 zinc finger protein"/>
    <property type="match status" value="1"/>
</dbReference>
<dbReference type="EMBL" id="KV417266">
    <property type="protein sequence ID" value="KZP01688.1"/>
    <property type="molecule type" value="Genomic_DNA"/>
</dbReference>
<reference evidence="13 14" key="1">
    <citation type="journal article" date="2016" name="Mol. Biol. Evol.">
        <title>Comparative Genomics of Early-Diverging Mushroom-Forming Fungi Provides Insights into the Origins of Lignocellulose Decay Capabilities.</title>
        <authorList>
            <person name="Nagy L.G."/>
            <person name="Riley R."/>
            <person name="Tritt A."/>
            <person name="Adam C."/>
            <person name="Daum C."/>
            <person name="Floudas D."/>
            <person name="Sun H."/>
            <person name="Yadav J.S."/>
            <person name="Pangilinan J."/>
            <person name="Larsson K.H."/>
            <person name="Matsuura K."/>
            <person name="Barry K."/>
            <person name="Labutti K."/>
            <person name="Kuo R."/>
            <person name="Ohm R.A."/>
            <person name="Bhattacharya S.S."/>
            <person name="Shirouzu T."/>
            <person name="Yoshinaga Y."/>
            <person name="Martin F.M."/>
            <person name="Grigoriev I.V."/>
            <person name="Hibbett D.S."/>
        </authorList>
    </citation>
    <scope>NUCLEOTIDE SEQUENCE [LARGE SCALE GENOMIC DNA]</scope>
    <source>
        <strain evidence="13 14">TUFC12733</strain>
    </source>
</reference>
<keyword evidence="7" id="KW-0238">DNA-binding</keyword>
<evidence type="ECO:0000256" key="11">
    <source>
        <dbReference type="SAM" id="MobiDB-lite"/>
    </source>
</evidence>
<feature type="domain" description="C2H2-type" evidence="12">
    <location>
        <begin position="393"/>
        <end position="423"/>
    </location>
</feature>
<evidence type="ECO:0000256" key="7">
    <source>
        <dbReference type="ARBA" id="ARBA00023125"/>
    </source>
</evidence>
<dbReference type="Pfam" id="PF00096">
    <property type="entry name" value="zf-C2H2"/>
    <property type="match status" value="4"/>
</dbReference>
<dbReference type="InterPro" id="IPR013087">
    <property type="entry name" value="Znf_C2H2_type"/>
</dbReference>
<keyword evidence="6" id="KW-0805">Transcription regulation</keyword>
<dbReference type="PANTHER" id="PTHR45718">
    <property type="entry name" value="TRANSCRIPTIONAL ACTIVATOR CUBITUS INTERRUPTUS"/>
    <property type="match status" value="1"/>
</dbReference>
<feature type="domain" description="C2H2-type" evidence="12">
    <location>
        <begin position="489"/>
        <end position="518"/>
    </location>
</feature>
<dbReference type="GO" id="GO:0005634">
    <property type="term" value="C:nucleus"/>
    <property type="evidence" value="ECO:0007669"/>
    <property type="project" value="UniProtKB-SubCell"/>
</dbReference>
<keyword evidence="3" id="KW-0677">Repeat</keyword>
<dbReference type="PANTHER" id="PTHR45718:SF4">
    <property type="entry name" value="TRANSCRIPTIONAL ACTIVATOR CUBITUS INTERRUPTUS"/>
    <property type="match status" value="1"/>
</dbReference>
<dbReference type="AlphaFoldDB" id="A0A167S8Y0"/>
<evidence type="ECO:0000256" key="9">
    <source>
        <dbReference type="ARBA" id="ARBA00023242"/>
    </source>
</evidence>
<keyword evidence="8" id="KW-0804">Transcription</keyword>
<feature type="domain" description="C2H2-type" evidence="12">
    <location>
        <begin position="547"/>
        <end position="576"/>
    </location>
</feature>
<evidence type="ECO:0000256" key="8">
    <source>
        <dbReference type="ARBA" id="ARBA00023163"/>
    </source>
</evidence>
<accession>A0A167S8Y0</accession>
<dbReference type="STRING" id="1330018.A0A167S8Y0"/>
<dbReference type="GO" id="GO:0008270">
    <property type="term" value="F:zinc ion binding"/>
    <property type="evidence" value="ECO:0007669"/>
    <property type="project" value="UniProtKB-KW"/>
</dbReference>
<dbReference type="Gene3D" id="3.30.160.60">
    <property type="entry name" value="Classic Zinc Finger"/>
    <property type="match status" value="7"/>
</dbReference>
<evidence type="ECO:0000256" key="1">
    <source>
        <dbReference type="ARBA" id="ARBA00004123"/>
    </source>
</evidence>
<gene>
    <name evidence="13" type="ORF">CALVIDRAFT_492253</name>
</gene>
<organism evidence="13 14">
    <name type="scientific">Calocera viscosa (strain TUFC12733)</name>
    <dbReference type="NCBI Taxonomy" id="1330018"/>
    <lineage>
        <taxon>Eukaryota</taxon>
        <taxon>Fungi</taxon>
        <taxon>Dikarya</taxon>
        <taxon>Basidiomycota</taxon>
        <taxon>Agaricomycotina</taxon>
        <taxon>Dacrymycetes</taxon>
        <taxon>Dacrymycetales</taxon>
        <taxon>Dacrymycetaceae</taxon>
        <taxon>Calocera</taxon>
    </lineage>
</organism>
<comment type="subcellular location">
    <subcellularLocation>
        <location evidence="1">Nucleus</location>
    </subcellularLocation>
</comment>
<dbReference type="GO" id="GO:0000978">
    <property type="term" value="F:RNA polymerase II cis-regulatory region sequence-specific DNA binding"/>
    <property type="evidence" value="ECO:0007669"/>
    <property type="project" value="TreeGrafter"/>
</dbReference>
<feature type="region of interest" description="Disordered" evidence="11">
    <location>
        <begin position="1"/>
        <end position="40"/>
    </location>
</feature>
<evidence type="ECO:0000313" key="13">
    <source>
        <dbReference type="EMBL" id="KZP01688.1"/>
    </source>
</evidence>
<feature type="domain" description="C2H2-type" evidence="12">
    <location>
        <begin position="519"/>
        <end position="546"/>
    </location>
</feature>
<feature type="region of interest" description="Disordered" evidence="11">
    <location>
        <begin position="567"/>
        <end position="589"/>
    </location>
</feature>
<dbReference type="Proteomes" id="UP000076738">
    <property type="component" value="Unassembled WGS sequence"/>
</dbReference>
<evidence type="ECO:0000313" key="14">
    <source>
        <dbReference type="Proteomes" id="UP000076738"/>
    </source>
</evidence>
<dbReference type="GO" id="GO:0000981">
    <property type="term" value="F:DNA-binding transcription factor activity, RNA polymerase II-specific"/>
    <property type="evidence" value="ECO:0007669"/>
    <property type="project" value="UniProtKB-ARBA"/>
</dbReference>
<keyword evidence="14" id="KW-1185">Reference proteome</keyword>
<feature type="domain" description="C2H2-type" evidence="12">
    <location>
        <begin position="461"/>
        <end position="488"/>
    </location>
</feature>
<keyword evidence="2" id="KW-0479">Metal-binding</keyword>
<evidence type="ECO:0000259" key="12">
    <source>
        <dbReference type="PROSITE" id="PS50157"/>
    </source>
</evidence>
<keyword evidence="9" id="KW-0539">Nucleus</keyword>
<keyword evidence="5" id="KW-0862">Zinc</keyword>
<dbReference type="InterPro" id="IPR036236">
    <property type="entry name" value="Znf_C2H2_sf"/>
</dbReference>
<dbReference type="PROSITE" id="PS00028">
    <property type="entry name" value="ZINC_FINGER_C2H2_1"/>
    <property type="match status" value="6"/>
</dbReference>
<evidence type="ECO:0000256" key="4">
    <source>
        <dbReference type="ARBA" id="ARBA00022771"/>
    </source>
</evidence>
<sequence>MNAAPVAMQQASSLTPNSGTVSPSPTENDQLSRPSDKGAQLKPPFCRQCKVRCEDCDVEHMEIQVPCTDVSCHGVLDCTDECTIVECDQKECFDHSYQNLWYAQPHAEPWNGAWFCDACSQPTCCDGGSVACCTDPNCFTSSYPFPSSPLEMPPSQQRRGPQPVFNNEQYFQALASAYPGMLPPMGMLPPHPPPFMQTNMGMGPPSFAATGSNSPSLASSMSVQSSPTPSVFASQTLPMSCQWAHCHMSFATLEELKAHVDSQHLHLPGVPCAHVPPALNHTHLRQQALLDPMSLFGIDQNGATECLWGDCGSELPPDLEPGSIASALAMAEHLLQDHLNLEHQKLSGMDIDPTLSHPTPSTSLHNMISPLSSAPTFPSQVASRASSSTTEEHICEWENCNAIFDSAADLMQHLTNYHVGSGKNEYWCRWRGCDRNSEGRAFASKQKILRHVQSHTGYRPYECEICHQFFSEPATLQQHTRRHTNERPFVCDYPGCGKAFAIAGALTIHKRTHNGEKPFKCTYCNRAFSESSNYTKHLRTHTGSKPYLCPEAGCGKRFSRPDQLSRHCQTHKSSSHPRIPTEESDDDGV</sequence>
<dbReference type="SMART" id="SM00355">
    <property type="entry name" value="ZnF_C2H2"/>
    <property type="match status" value="8"/>
</dbReference>